<dbReference type="EMBL" id="DS113514">
    <property type="protein sequence ID" value="EAY03124.1"/>
    <property type="molecule type" value="Genomic_DNA"/>
</dbReference>
<evidence type="ECO:0000313" key="6">
    <source>
        <dbReference type="EMBL" id="EAY03124.1"/>
    </source>
</evidence>
<dbReference type="GO" id="GO:0005634">
    <property type="term" value="C:nucleus"/>
    <property type="evidence" value="ECO:0000318"/>
    <property type="project" value="GO_Central"/>
</dbReference>
<dbReference type="Proteomes" id="UP000001542">
    <property type="component" value="Unassembled WGS sequence"/>
</dbReference>
<dbReference type="OrthoDB" id="2158884at2759"/>
<dbReference type="Gene3D" id="1.10.510.10">
    <property type="entry name" value="Transferase(Phosphotransferase) domain 1"/>
    <property type="match status" value="1"/>
</dbReference>
<dbReference type="SMR" id="A2EW38"/>
<feature type="domain" description="Protein kinase" evidence="5">
    <location>
        <begin position="11"/>
        <end position="296"/>
    </location>
</feature>
<dbReference type="InterPro" id="IPR008271">
    <property type="entry name" value="Ser/Thr_kinase_AS"/>
</dbReference>
<keyword evidence="7" id="KW-1185">Reference proteome</keyword>
<evidence type="ECO:0000256" key="3">
    <source>
        <dbReference type="PROSITE-ProRule" id="PRU10141"/>
    </source>
</evidence>
<dbReference type="PANTHER" id="PTHR24055">
    <property type="entry name" value="MITOGEN-ACTIVATED PROTEIN KINASE"/>
    <property type="match status" value="1"/>
</dbReference>
<dbReference type="PROSITE" id="PS50011">
    <property type="entry name" value="PROTEIN_KINASE_DOM"/>
    <property type="match status" value="1"/>
</dbReference>
<dbReference type="GO" id="GO:0005737">
    <property type="term" value="C:cytoplasm"/>
    <property type="evidence" value="ECO:0000318"/>
    <property type="project" value="GO_Central"/>
</dbReference>
<evidence type="ECO:0000256" key="2">
    <source>
        <dbReference type="ARBA" id="ARBA00022840"/>
    </source>
</evidence>
<evidence type="ECO:0000313" key="7">
    <source>
        <dbReference type="Proteomes" id="UP000001542"/>
    </source>
</evidence>
<dbReference type="SMART" id="SM00220">
    <property type="entry name" value="S_TKc"/>
    <property type="match status" value="1"/>
</dbReference>
<proteinExistence type="inferred from homology"/>
<evidence type="ECO:0000259" key="5">
    <source>
        <dbReference type="PROSITE" id="PS50011"/>
    </source>
</evidence>
<dbReference type="FunFam" id="3.30.200.20:FF:000271">
    <property type="entry name" value="MAPK/MAK/MRK overlapping kinase"/>
    <property type="match status" value="1"/>
</dbReference>
<name>A2EW38_TRIV3</name>
<dbReference type="VEuPathDB" id="TrichDB:TVAGG3_0687110"/>
<organism evidence="6 7">
    <name type="scientific">Trichomonas vaginalis (strain ATCC PRA-98 / G3)</name>
    <dbReference type="NCBI Taxonomy" id="412133"/>
    <lineage>
        <taxon>Eukaryota</taxon>
        <taxon>Metamonada</taxon>
        <taxon>Parabasalia</taxon>
        <taxon>Trichomonadida</taxon>
        <taxon>Trichomonadidae</taxon>
        <taxon>Trichomonas</taxon>
    </lineage>
</organism>
<dbReference type="Gene3D" id="3.30.200.20">
    <property type="entry name" value="Phosphorylase Kinase, domain 1"/>
    <property type="match status" value="1"/>
</dbReference>
<dbReference type="FunFam" id="1.10.510.10:FF:001073">
    <property type="entry name" value="Long-flagella protein kinase, CMGC RCK"/>
    <property type="match status" value="1"/>
</dbReference>
<dbReference type="OMA" id="YGKQQYQ"/>
<sequence>MEKKELFGPDWRIINKLGEGSFSEVFKVKSMKNQQFYAIKMLKKRFRSVEEVTRLPEIMCLRALEGNPNIIRLEEVLFDSKHNCLALVFELLDENLFELMRDHKQPFDEKTSLLIIYQLLKALSIMHAKNLFHRDIKPENCMINKDTYELKLADFGSARTTSDTGPFTEYVATRWYRAPECILTSGSYGPAVDIWAVGCILYEILTTRPLFPGKHQLDQIARIHNILGTPGREVLSQFKQNPNSQINYAFPHRVPQGFRSLLPNASEGIIDLLSKLLVYDPNGRISANEALQHPVFENIRKQERNYIASHTNIPFSAFVMMNQSHTTIKNNVDVSPVYQDPSPLGTPITFIQQAVMSQVEEQKSDSNLGVEFLNNQNQKPNNAVPSKSILAESKPVAPSNLSDSRRMTIERIKIYNQQHPAKMSHAQNRKVAQPSLHFGMPKVVKPTVLPQIRVNPYQKPSADVIKPRMQGVKIRFDL</sequence>
<dbReference type="GO" id="GO:0035556">
    <property type="term" value="P:intracellular signal transduction"/>
    <property type="evidence" value="ECO:0000318"/>
    <property type="project" value="GO_Central"/>
</dbReference>
<dbReference type="eggNOG" id="KOG0661">
    <property type="taxonomic scope" value="Eukaryota"/>
</dbReference>
<protein>
    <submittedName>
        <fullName evidence="6">CMGC family protein kinase</fullName>
    </submittedName>
</protein>
<feature type="binding site" evidence="3">
    <location>
        <position position="40"/>
    </location>
    <ligand>
        <name>ATP</name>
        <dbReference type="ChEBI" id="CHEBI:30616"/>
    </ligand>
</feature>
<comment type="similarity">
    <text evidence="4">Belongs to the protein kinase superfamily.</text>
</comment>
<dbReference type="AlphaFoldDB" id="A2EW38"/>
<dbReference type="GO" id="GO:0005524">
    <property type="term" value="F:ATP binding"/>
    <property type="evidence" value="ECO:0007669"/>
    <property type="project" value="UniProtKB-UniRule"/>
</dbReference>
<reference evidence="6" key="2">
    <citation type="journal article" date="2007" name="Science">
        <title>Draft genome sequence of the sexually transmitted pathogen Trichomonas vaginalis.</title>
        <authorList>
            <person name="Carlton J.M."/>
            <person name="Hirt R.P."/>
            <person name="Silva J.C."/>
            <person name="Delcher A.L."/>
            <person name="Schatz M."/>
            <person name="Zhao Q."/>
            <person name="Wortman J.R."/>
            <person name="Bidwell S.L."/>
            <person name="Alsmark U.C.M."/>
            <person name="Besteiro S."/>
            <person name="Sicheritz-Ponten T."/>
            <person name="Noel C.J."/>
            <person name="Dacks J.B."/>
            <person name="Foster P.G."/>
            <person name="Simillion C."/>
            <person name="Van de Peer Y."/>
            <person name="Miranda-Saavedra D."/>
            <person name="Barton G.J."/>
            <person name="Westrop G.D."/>
            <person name="Mueller S."/>
            <person name="Dessi D."/>
            <person name="Fiori P.L."/>
            <person name="Ren Q."/>
            <person name="Paulsen I."/>
            <person name="Zhang H."/>
            <person name="Bastida-Corcuera F.D."/>
            <person name="Simoes-Barbosa A."/>
            <person name="Brown M.T."/>
            <person name="Hayes R.D."/>
            <person name="Mukherjee M."/>
            <person name="Okumura C.Y."/>
            <person name="Schneider R."/>
            <person name="Smith A.J."/>
            <person name="Vanacova S."/>
            <person name="Villalvazo M."/>
            <person name="Haas B.J."/>
            <person name="Pertea M."/>
            <person name="Feldblyum T.V."/>
            <person name="Utterback T.R."/>
            <person name="Shu C.L."/>
            <person name="Osoegawa K."/>
            <person name="de Jong P.J."/>
            <person name="Hrdy I."/>
            <person name="Horvathova L."/>
            <person name="Zubacova Z."/>
            <person name="Dolezal P."/>
            <person name="Malik S.B."/>
            <person name="Logsdon J.M. Jr."/>
            <person name="Henze K."/>
            <person name="Gupta A."/>
            <person name="Wang C.C."/>
            <person name="Dunne R.L."/>
            <person name="Upcroft J.A."/>
            <person name="Upcroft P."/>
            <person name="White O."/>
            <person name="Salzberg S.L."/>
            <person name="Tang P."/>
            <person name="Chiu C.-H."/>
            <person name="Lee Y.-S."/>
            <person name="Embley T.M."/>
            <person name="Coombs G.H."/>
            <person name="Mottram J.C."/>
            <person name="Tachezy J."/>
            <person name="Fraser-Liggett C.M."/>
            <person name="Johnson P.J."/>
        </authorList>
    </citation>
    <scope>NUCLEOTIDE SEQUENCE [LARGE SCALE GENOMIC DNA]</scope>
    <source>
        <strain evidence="6">G3</strain>
    </source>
</reference>
<dbReference type="VEuPathDB" id="TrichDB:TVAG_328960"/>
<keyword evidence="6" id="KW-0808">Transferase</keyword>
<dbReference type="SUPFAM" id="SSF56112">
    <property type="entry name" value="Protein kinase-like (PK-like)"/>
    <property type="match status" value="1"/>
</dbReference>
<gene>
    <name evidence="6" type="ORF">TVAG_328960</name>
</gene>
<evidence type="ECO:0000256" key="1">
    <source>
        <dbReference type="ARBA" id="ARBA00022741"/>
    </source>
</evidence>
<accession>A2EW38</accession>
<keyword evidence="2 3" id="KW-0067">ATP-binding</keyword>
<dbReference type="InParanoid" id="A2EW38"/>
<keyword evidence="6" id="KW-0418">Kinase</keyword>
<dbReference type="PROSITE" id="PS00107">
    <property type="entry name" value="PROTEIN_KINASE_ATP"/>
    <property type="match status" value="1"/>
</dbReference>
<dbReference type="InterPro" id="IPR050117">
    <property type="entry name" value="MAPK"/>
</dbReference>
<dbReference type="GO" id="GO:0004674">
    <property type="term" value="F:protein serine/threonine kinase activity"/>
    <property type="evidence" value="ECO:0000318"/>
    <property type="project" value="GO_Central"/>
</dbReference>
<dbReference type="RefSeq" id="XP_001315347.1">
    <property type="nucleotide sequence ID" value="XM_001315312.1"/>
</dbReference>
<dbReference type="InterPro" id="IPR017441">
    <property type="entry name" value="Protein_kinase_ATP_BS"/>
</dbReference>
<dbReference type="Pfam" id="PF00069">
    <property type="entry name" value="Pkinase"/>
    <property type="match status" value="1"/>
</dbReference>
<dbReference type="InterPro" id="IPR000719">
    <property type="entry name" value="Prot_kinase_dom"/>
</dbReference>
<dbReference type="InterPro" id="IPR011009">
    <property type="entry name" value="Kinase-like_dom_sf"/>
</dbReference>
<dbReference type="KEGG" id="tva:4760965"/>
<dbReference type="STRING" id="5722.A2EW38"/>
<dbReference type="CDD" id="cd07831">
    <property type="entry name" value="STKc_MOK"/>
    <property type="match status" value="1"/>
</dbReference>
<evidence type="ECO:0000256" key="4">
    <source>
        <dbReference type="RuleBase" id="RU000304"/>
    </source>
</evidence>
<reference evidence="6" key="1">
    <citation type="submission" date="2006-10" db="EMBL/GenBank/DDBJ databases">
        <authorList>
            <person name="Amadeo P."/>
            <person name="Zhao Q."/>
            <person name="Wortman J."/>
            <person name="Fraser-Liggett C."/>
            <person name="Carlton J."/>
        </authorList>
    </citation>
    <scope>NUCLEOTIDE SEQUENCE</scope>
    <source>
        <strain evidence="6">G3</strain>
    </source>
</reference>
<dbReference type="PROSITE" id="PS00108">
    <property type="entry name" value="PROTEIN_KINASE_ST"/>
    <property type="match status" value="1"/>
</dbReference>
<keyword evidence="1 3" id="KW-0547">Nucleotide-binding</keyword>
<keyword evidence="4" id="KW-0723">Serine/threonine-protein kinase</keyword>